<evidence type="ECO:0008006" key="3">
    <source>
        <dbReference type="Google" id="ProtNLM"/>
    </source>
</evidence>
<evidence type="ECO:0000313" key="1">
    <source>
        <dbReference type="EMBL" id="QJB00853.1"/>
    </source>
</evidence>
<sequence>MRQNTFDAGPAAAMSFLISQRTHIETKVYETKYPDVTYAELIPVDTSAPEWAPIVAVASVDARGELAFVGPNSNDINRADVGYKLGTHPVQTAALGYGYSLEEINQARLMNMNLSADKAAAAMRIAEQGLNKLAYLGNVEAGYEGLFNTASVGVTAAGSTIAALVAGATDIAGAQAVVTFFQQSIDQVYLTNTNTTFAPTHIILPPAQRNLLASAILPFGGNMTLLQYLEMNLVSGRSGKVQFVPDLSLKGAGAGGVDRMMVYTRSEETAKFHLPMGFNFQSPYQDTALSWFIPGILRTGGTEIRVPKAHQYRDGV</sequence>
<dbReference type="Pfam" id="PF09950">
    <property type="entry name" value="Major_capside"/>
    <property type="match status" value="1"/>
</dbReference>
<dbReference type="PIRSF" id="PIRSF029202">
    <property type="entry name" value="UCP029202"/>
    <property type="match status" value="1"/>
</dbReference>
<dbReference type="InterPro" id="IPR020049">
    <property type="entry name" value="Major_capsid-like"/>
</dbReference>
<organism evidence="2">
    <name type="scientific">viral metagenome</name>
    <dbReference type="NCBI Taxonomy" id="1070528"/>
    <lineage>
        <taxon>unclassified sequences</taxon>
        <taxon>metagenomes</taxon>
        <taxon>organismal metagenomes</taxon>
    </lineage>
</organism>
<dbReference type="EMBL" id="MT143894">
    <property type="protein sequence ID" value="QJB05086.1"/>
    <property type="molecule type" value="Genomic_DNA"/>
</dbReference>
<evidence type="ECO:0000313" key="2">
    <source>
        <dbReference type="EMBL" id="QJB05086.1"/>
    </source>
</evidence>
<dbReference type="AlphaFoldDB" id="A0A6M3MI23"/>
<reference evidence="2" key="1">
    <citation type="submission" date="2020-03" db="EMBL/GenBank/DDBJ databases">
        <title>The deep terrestrial virosphere.</title>
        <authorList>
            <person name="Holmfeldt K."/>
            <person name="Nilsson E."/>
            <person name="Simone D."/>
            <person name="Lopez-Fernandez M."/>
            <person name="Wu X."/>
            <person name="de Brujin I."/>
            <person name="Lundin D."/>
            <person name="Andersson A."/>
            <person name="Bertilsson S."/>
            <person name="Dopson M."/>
        </authorList>
    </citation>
    <scope>NUCLEOTIDE SEQUENCE</scope>
    <source>
        <strain evidence="1">MM171A00157</strain>
        <strain evidence="2">MM171B00143</strain>
    </source>
</reference>
<dbReference type="EMBL" id="MT143702">
    <property type="protein sequence ID" value="QJB00853.1"/>
    <property type="molecule type" value="Genomic_DNA"/>
</dbReference>
<gene>
    <name evidence="1" type="ORF">MM171A00157_0022</name>
    <name evidence="2" type="ORF">MM171B00143_0057</name>
</gene>
<name>A0A6M3MI23_9ZZZZ</name>
<proteinExistence type="predicted"/>
<protein>
    <recommendedName>
        <fullName evidence="3">Capsid protein</fullName>
    </recommendedName>
</protein>
<accession>A0A6M3MI23</accession>